<dbReference type="PANTHER" id="PTHR11592">
    <property type="entry name" value="GLUTATHIONE PEROXIDASE"/>
    <property type="match status" value="1"/>
</dbReference>
<evidence type="ECO:0000256" key="4">
    <source>
        <dbReference type="RuleBase" id="RU000499"/>
    </source>
</evidence>
<dbReference type="AlphaFoldDB" id="A0A2T3NF17"/>
<dbReference type="PRINTS" id="PR01011">
    <property type="entry name" value="GLUTPROXDASE"/>
</dbReference>
<keyword evidence="5" id="KW-0812">Transmembrane</keyword>
<proteinExistence type="inferred from homology"/>
<dbReference type="PROSITE" id="PS00460">
    <property type="entry name" value="GLUTATHIONE_PEROXID_1"/>
    <property type="match status" value="1"/>
</dbReference>
<feature type="transmembrane region" description="Helical" evidence="5">
    <location>
        <begin position="21"/>
        <end position="39"/>
    </location>
</feature>
<evidence type="ECO:0000256" key="2">
    <source>
        <dbReference type="ARBA" id="ARBA00022559"/>
    </source>
</evidence>
<dbReference type="GO" id="GO:0034599">
    <property type="term" value="P:cellular response to oxidative stress"/>
    <property type="evidence" value="ECO:0007669"/>
    <property type="project" value="TreeGrafter"/>
</dbReference>
<dbReference type="Pfam" id="PF00255">
    <property type="entry name" value="GSHPx"/>
    <property type="match status" value="1"/>
</dbReference>
<dbReference type="SUPFAM" id="SSF52833">
    <property type="entry name" value="Thioredoxin-like"/>
    <property type="match status" value="1"/>
</dbReference>
<keyword evidence="2 4" id="KW-0575">Peroxidase</keyword>
<dbReference type="RefSeq" id="WP_107297981.1">
    <property type="nucleotide sequence ID" value="NZ_PYMB01000003.1"/>
</dbReference>
<keyword evidence="5" id="KW-1133">Transmembrane helix</keyword>
<evidence type="ECO:0000256" key="5">
    <source>
        <dbReference type="SAM" id="Phobius"/>
    </source>
</evidence>
<comment type="similarity">
    <text evidence="1 4">Belongs to the glutathione peroxidase family.</text>
</comment>
<dbReference type="PROSITE" id="PS51352">
    <property type="entry name" value="THIOREDOXIN_2"/>
    <property type="match status" value="1"/>
</dbReference>
<dbReference type="InterPro" id="IPR000889">
    <property type="entry name" value="Glutathione_peroxidase"/>
</dbReference>
<dbReference type="Proteomes" id="UP000241346">
    <property type="component" value="Unassembled WGS sequence"/>
</dbReference>
<evidence type="ECO:0000259" key="6">
    <source>
        <dbReference type="PROSITE" id="PS51352"/>
    </source>
</evidence>
<keyword evidence="3 4" id="KW-0560">Oxidoreductase</keyword>
<accession>A0A2T3NF17</accession>
<organism evidence="7 8">
    <name type="scientific">Photobacterium rosenbergii</name>
    <dbReference type="NCBI Taxonomy" id="294936"/>
    <lineage>
        <taxon>Bacteria</taxon>
        <taxon>Pseudomonadati</taxon>
        <taxon>Pseudomonadota</taxon>
        <taxon>Gammaproteobacteria</taxon>
        <taxon>Vibrionales</taxon>
        <taxon>Vibrionaceae</taxon>
        <taxon>Photobacterium</taxon>
    </lineage>
</organism>
<evidence type="ECO:0000256" key="3">
    <source>
        <dbReference type="ARBA" id="ARBA00023002"/>
    </source>
</evidence>
<dbReference type="PANTHER" id="PTHR11592:SF44">
    <property type="entry name" value="GLUTATHIONE PEROXIDASE"/>
    <property type="match status" value="1"/>
</dbReference>
<dbReference type="EMBL" id="PYMB01000003">
    <property type="protein sequence ID" value="PSW13155.1"/>
    <property type="molecule type" value="Genomic_DNA"/>
</dbReference>
<evidence type="ECO:0000256" key="1">
    <source>
        <dbReference type="ARBA" id="ARBA00006926"/>
    </source>
</evidence>
<dbReference type="Gene3D" id="3.40.30.10">
    <property type="entry name" value="Glutaredoxin"/>
    <property type="match status" value="1"/>
</dbReference>
<evidence type="ECO:0000313" key="8">
    <source>
        <dbReference type="Proteomes" id="UP000241346"/>
    </source>
</evidence>
<feature type="domain" description="Thioredoxin" evidence="6">
    <location>
        <begin position="31"/>
        <end position="208"/>
    </location>
</feature>
<reference evidence="7 8" key="1">
    <citation type="submission" date="2018-03" db="EMBL/GenBank/DDBJ databases">
        <title>Whole genome sequencing of Histamine producing bacteria.</title>
        <authorList>
            <person name="Butler K."/>
        </authorList>
    </citation>
    <scope>NUCLEOTIDE SEQUENCE [LARGE SCALE GENOMIC DNA]</scope>
    <source>
        <strain evidence="7 8">DSM 19138</strain>
    </source>
</reference>
<dbReference type="InterPro" id="IPR029759">
    <property type="entry name" value="GPX_AS"/>
</dbReference>
<keyword evidence="5" id="KW-0472">Membrane</keyword>
<dbReference type="OrthoDB" id="9785502at2"/>
<gene>
    <name evidence="7" type="ORF">C9J01_09845</name>
</gene>
<dbReference type="InterPro" id="IPR013766">
    <property type="entry name" value="Thioredoxin_domain"/>
</dbReference>
<dbReference type="GO" id="GO:0004601">
    <property type="term" value="F:peroxidase activity"/>
    <property type="evidence" value="ECO:0007669"/>
    <property type="project" value="UniProtKB-KW"/>
</dbReference>
<evidence type="ECO:0000313" key="7">
    <source>
        <dbReference type="EMBL" id="PSW13155.1"/>
    </source>
</evidence>
<protein>
    <recommendedName>
        <fullName evidence="4">Glutathione peroxidase</fullName>
    </recommendedName>
</protein>
<name>A0A2T3NF17_9GAMM</name>
<comment type="caution">
    <text evidence="7">The sequence shown here is derived from an EMBL/GenBank/DDBJ whole genome shotgun (WGS) entry which is preliminary data.</text>
</comment>
<dbReference type="InterPro" id="IPR036249">
    <property type="entry name" value="Thioredoxin-like_sf"/>
</dbReference>
<dbReference type="CDD" id="cd00340">
    <property type="entry name" value="GSH_Peroxidase"/>
    <property type="match status" value="1"/>
</dbReference>
<sequence>MSRSHCIEQKQLVDQTYRQSAVACLLGICVATIALYTPSIKAENQLSAQTECGAWFDQQFNKLNSTESVKLCEQFAGQVLVVVNTASQCGFTPQFEQLEAVYQKYKDKGFSVIGFPSNDFNQDRGSEENTAKVCYLYYGVTFPMVERTNIKGNNANPVFKHLANETGITPKWNFYKYIIDRQGEVVAVFSSKTNPTDTVMIDAIEKAL</sequence>
<dbReference type="PROSITE" id="PS51355">
    <property type="entry name" value="GLUTATHIONE_PEROXID_3"/>
    <property type="match status" value="1"/>
</dbReference>